<proteinExistence type="predicted"/>
<protein>
    <submittedName>
        <fullName evidence="1">Uncharacterized protein</fullName>
    </submittedName>
</protein>
<dbReference type="EMBL" id="MKGQ01000068">
    <property type="protein sequence ID" value="OKO98814.1"/>
    <property type="molecule type" value="Genomic_DNA"/>
</dbReference>
<dbReference type="STRING" id="1873482.Xedl_03778"/>
<sequence>MMKFNSGAPSNAAVHSRDPAAPALGLSEVRNPSLLLRIKARNSFLCSRVSRPVFTKSTEYKGGFMYSAQRISTFIHQEAIRGRNWLRYHASDSNDVYFSPNPGCTDPANAWPHLHLSYTYQDTLFYLGGKTSDLRRIDLYQNGNWNIHAITQFSASIQRAIISVQTFWTPPPRTY</sequence>
<evidence type="ECO:0000313" key="2">
    <source>
        <dbReference type="Proteomes" id="UP000186268"/>
    </source>
</evidence>
<evidence type="ECO:0000313" key="1">
    <source>
        <dbReference type="EMBL" id="OKO98814.1"/>
    </source>
</evidence>
<reference evidence="1 2" key="1">
    <citation type="submission" date="2016-09" db="EMBL/GenBank/DDBJ databases">
        <title>Xenorhabdus thuongxuanensis sp. nov. and Xenorhabdus eapokensis sp. nov., isolated from Steinernema species.</title>
        <authorList>
            <person name="Kaempfer P."/>
            <person name="Tobias N.J."/>
            <person name="Phan Ke L."/>
            <person name="Bode H.B."/>
            <person name="Glaeser S.P."/>
        </authorList>
    </citation>
    <scope>NUCLEOTIDE SEQUENCE [LARGE SCALE GENOMIC DNA]</scope>
    <source>
        <strain evidence="1 2">DL20</strain>
    </source>
</reference>
<dbReference type="AlphaFoldDB" id="A0A1Q5TEZ5"/>
<comment type="caution">
    <text evidence="1">The sequence shown here is derived from an EMBL/GenBank/DDBJ whole genome shotgun (WGS) entry which is preliminary data.</text>
</comment>
<organism evidence="1 2">
    <name type="scientific">Xenorhabdus eapokensis</name>
    <dbReference type="NCBI Taxonomy" id="1873482"/>
    <lineage>
        <taxon>Bacteria</taxon>
        <taxon>Pseudomonadati</taxon>
        <taxon>Pseudomonadota</taxon>
        <taxon>Gammaproteobacteria</taxon>
        <taxon>Enterobacterales</taxon>
        <taxon>Morganellaceae</taxon>
        <taxon>Xenorhabdus</taxon>
    </lineage>
</organism>
<accession>A0A1Q5TEZ5</accession>
<keyword evidence="2" id="KW-1185">Reference proteome</keyword>
<dbReference type="Proteomes" id="UP000186268">
    <property type="component" value="Unassembled WGS sequence"/>
</dbReference>
<gene>
    <name evidence="1" type="ORF">Xedl_03778</name>
</gene>
<name>A0A1Q5TEZ5_9GAMM</name>